<evidence type="ECO:0000259" key="5">
    <source>
        <dbReference type="PROSITE" id="PS50011"/>
    </source>
</evidence>
<proteinExistence type="inferred from homology"/>
<dbReference type="PROSITE" id="PS00108">
    <property type="entry name" value="PROTEIN_KINASE_ST"/>
    <property type="match status" value="1"/>
</dbReference>
<dbReference type="Gene3D" id="1.10.510.10">
    <property type="entry name" value="Transferase(Phosphotransferase) domain 1"/>
    <property type="match status" value="2"/>
</dbReference>
<dbReference type="PANTHER" id="PTHR24348:SF68">
    <property type="entry name" value="SERINE_THREONINE-PROTEIN KINASE ATG1C"/>
    <property type="match status" value="1"/>
</dbReference>
<dbReference type="SUPFAM" id="SSF56112">
    <property type="entry name" value="Protein kinase-like (PK-like)"/>
    <property type="match status" value="1"/>
</dbReference>
<evidence type="ECO:0000256" key="3">
    <source>
        <dbReference type="PROSITE-ProRule" id="PRU10141"/>
    </source>
</evidence>
<organism evidence="6 7">
    <name type="scientific">Tritrichomonas foetus</name>
    <dbReference type="NCBI Taxonomy" id="1144522"/>
    <lineage>
        <taxon>Eukaryota</taxon>
        <taxon>Metamonada</taxon>
        <taxon>Parabasalia</taxon>
        <taxon>Tritrichomonadida</taxon>
        <taxon>Tritrichomonadidae</taxon>
        <taxon>Tritrichomonas</taxon>
    </lineage>
</organism>
<feature type="binding site" evidence="3">
    <location>
        <position position="42"/>
    </location>
    <ligand>
        <name>ATP</name>
        <dbReference type="ChEBI" id="CHEBI:30616"/>
    </ligand>
</feature>
<dbReference type="EMBL" id="MLAK01000922">
    <property type="protein sequence ID" value="OHT01236.1"/>
    <property type="molecule type" value="Genomic_DNA"/>
</dbReference>
<evidence type="ECO:0000256" key="4">
    <source>
        <dbReference type="RuleBase" id="RU000304"/>
    </source>
</evidence>
<name>A0A1J4JUN8_9EUKA</name>
<feature type="domain" description="Protein kinase" evidence="5">
    <location>
        <begin position="13"/>
        <end position="323"/>
    </location>
</feature>
<dbReference type="InterPro" id="IPR000719">
    <property type="entry name" value="Prot_kinase_dom"/>
</dbReference>
<reference evidence="6" key="1">
    <citation type="submission" date="2016-10" db="EMBL/GenBank/DDBJ databases">
        <authorList>
            <person name="Benchimol M."/>
            <person name="Almeida L.G."/>
            <person name="Vasconcelos A.T."/>
            <person name="Perreira-Neves A."/>
            <person name="Rosa I.A."/>
            <person name="Tasca T."/>
            <person name="Bogo M.R."/>
            <person name="de Souza W."/>
        </authorList>
    </citation>
    <scope>NUCLEOTIDE SEQUENCE [LARGE SCALE GENOMIC DNA]</scope>
    <source>
        <strain evidence="6">K</strain>
    </source>
</reference>
<keyword evidence="6" id="KW-0808">Transferase</keyword>
<dbReference type="InterPro" id="IPR045269">
    <property type="entry name" value="Atg1-like"/>
</dbReference>
<keyword evidence="7" id="KW-1185">Reference proteome</keyword>
<keyword evidence="1 3" id="KW-0547">Nucleotide-binding</keyword>
<dbReference type="Proteomes" id="UP000179807">
    <property type="component" value="Unassembled WGS sequence"/>
</dbReference>
<dbReference type="InterPro" id="IPR011009">
    <property type="entry name" value="Kinase-like_dom_sf"/>
</dbReference>
<dbReference type="VEuPathDB" id="TrichDB:TRFO_32026"/>
<evidence type="ECO:0000313" key="6">
    <source>
        <dbReference type="EMBL" id="OHT01236.1"/>
    </source>
</evidence>
<dbReference type="GO" id="GO:0010506">
    <property type="term" value="P:regulation of autophagy"/>
    <property type="evidence" value="ECO:0007669"/>
    <property type="project" value="InterPro"/>
</dbReference>
<dbReference type="PANTHER" id="PTHR24348">
    <property type="entry name" value="SERINE/THREONINE-PROTEIN KINASE UNC-51-RELATED"/>
    <property type="match status" value="1"/>
</dbReference>
<dbReference type="Pfam" id="PF00069">
    <property type="entry name" value="Pkinase"/>
    <property type="match status" value="1"/>
</dbReference>
<evidence type="ECO:0000256" key="2">
    <source>
        <dbReference type="ARBA" id="ARBA00022840"/>
    </source>
</evidence>
<gene>
    <name evidence="6" type="ORF">TRFO_32026</name>
</gene>
<dbReference type="PROSITE" id="PS50011">
    <property type="entry name" value="PROTEIN_KINASE_DOM"/>
    <property type="match status" value="1"/>
</dbReference>
<dbReference type="RefSeq" id="XP_068354372.1">
    <property type="nucleotide sequence ID" value="XM_068508272.1"/>
</dbReference>
<dbReference type="SMART" id="SM00220">
    <property type="entry name" value="S_TKc"/>
    <property type="match status" value="1"/>
</dbReference>
<comment type="similarity">
    <text evidence="4">Belongs to the protein kinase superfamily.</text>
</comment>
<comment type="caution">
    <text evidence="6">The sequence shown here is derived from an EMBL/GenBank/DDBJ whole genome shotgun (WGS) entry which is preliminary data.</text>
</comment>
<keyword evidence="4" id="KW-0723">Serine/threonine-protein kinase</keyword>
<sequence length="325" mass="36255">MDYLLPGYVIGDYVIVEQIGSGAFSTVYRARHTAGRFDAALKLISKHTNIEGAHQLYENEVKVLKMAQDFPFVVHFYEAFEIPSFFVISMEFLENGSVADSIYQFNSKSGFIDIEPLKIFNQMIAAIDFLHNTLHIIHCDIKSENVMLDASGNARLSDFGLAKIFDPENEDKIEQVAGSLKAIAPEQFKRGYTCPKSDLWSAGILLYELVYNKLPYNDNCMTSLAKKIMYQGLHFPADSPNAHLLGSANSSACSSARSNACSSANSSACSSARSNSSSNDGTPKFSCDVDKRREEIKDLITEMLQKDPKERISYQDILDHPCMIY</sequence>
<dbReference type="GeneID" id="94842976"/>
<dbReference type="OrthoDB" id="4062651at2759"/>
<dbReference type="InterPro" id="IPR017441">
    <property type="entry name" value="Protein_kinase_ATP_BS"/>
</dbReference>
<dbReference type="InterPro" id="IPR008271">
    <property type="entry name" value="Ser/Thr_kinase_AS"/>
</dbReference>
<protein>
    <submittedName>
        <fullName evidence="6">CAMK family protein kinase</fullName>
    </submittedName>
</protein>
<evidence type="ECO:0000313" key="7">
    <source>
        <dbReference type="Proteomes" id="UP000179807"/>
    </source>
</evidence>
<dbReference type="PROSITE" id="PS00107">
    <property type="entry name" value="PROTEIN_KINASE_ATP"/>
    <property type="match status" value="1"/>
</dbReference>
<accession>A0A1J4JUN8</accession>
<keyword evidence="6" id="KW-0418">Kinase</keyword>
<evidence type="ECO:0000256" key="1">
    <source>
        <dbReference type="ARBA" id="ARBA00022741"/>
    </source>
</evidence>
<dbReference type="GO" id="GO:0004674">
    <property type="term" value="F:protein serine/threonine kinase activity"/>
    <property type="evidence" value="ECO:0007669"/>
    <property type="project" value="UniProtKB-KW"/>
</dbReference>
<dbReference type="GO" id="GO:0005524">
    <property type="term" value="F:ATP binding"/>
    <property type="evidence" value="ECO:0007669"/>
    <property type="project" value="UniProtKB-UniRule"/>
</dbReference>
<dbReference type="GO" id="GO:0005737">
    <property type="term" value="C:cytoplasm"/>
    <property type="evidence" value="ECO:0007669"/>
    <property type="project" value="TreeGrafter"/>
</dbReference>
<keyword evidence="2 3" id="KW-0067">ATP-binding</keyword>
<dbReference type="AlphaFoldDB" id="A0A1J4JUN8"/>